<keyword evidence="10" id="KW-1185">Reference proteome</keyword>
<comment type="similarity">
    <text evidence="1 7">Belongs to the glycosyl hydrolase 43 family.</text>
</comment>
<evidence type="ECO:0000256" key="2">
    <source>
        <dbReference type="ARBA" id="ARBA00022729"/>
    </source>
</evidence>
<organism evidence="9 10">
    <name type="scientific">Stachybotrys chartarum (strain CBS 109288 / IBT 7711)</name>
    <name type="common">Toxic black mold</name>
    <name type="synonym">Stilbospora chartarum</name>
    <dbReference type="NCBI Taxonomy" id="1280523"/>
    <lineage>
        <taxon>Eukaryota</taxon>
        <taxon>Fungi</taxon>
        <taxon>Dikarya</taxon>
        <taxon>Ascomycota</taxon>
        <taxon>Pezizomycotina</taxon>
        <taxon>Sordariomycetes</taxon>
        <taxon>Hypocreomycetidae</taxon>
        <taxon>Hypocreales</taxon>
        <taxon>Stachybotryaceae</taxon>
        <taxon>Stachybotrys</taxon>
    </lineage>
</organism>
<protein>
    <submittedName>
        <fullName evidence="9">Uncharacterized protein</fullName>
    </submittedName>
</protein>
<evidence type="ECO:0000256" key="3">
    <source>
        <dbReference type="ARBA" id="ARBA00022801"/>
    </source>
</evidence>
<feature type="signal peptide" evidence="8">
    <location>
        <begin position="1"/>
        <end position="22"/>
    </location>
</feature>
<feature type="chain" id="PRO_5001770888" evidence="8">
    <location>
        <begin position="23"/>
        <end position="326"/>
    </location>
</feature>
<evidence type="ECO:0000256" key="8">
    <source>
        <dbReference type="SAM" id="SignalP"/>
    </source>
</evidence>
<name>A0A084AHY8_STACB</name>
<feature type="active site" description="Proton acceptor" evidence="5">
    <location>
        <position position="34"/>
    </location>
</feature>
<feature type="site" description="Important for catalytic activity, responsible for pKa modulation of the active site Glu and correct orientation of both the proton donor and substrate" evidence="6">
    <location>
        <position position="140"/>
    </location>
</feature>
<keyword evidence="4 7" id="KW-0326">Glycosidase</keyword>
<dbReference type="PANTHER" id="PTHR43817:SF1">
    <property type="entry name" value="HYDROLASE, FAMILY 43, PUTATIVE (AFU_ORTHOLOGUE AFUA_3G01660)-RELATED"/>
    <property type="match status" value="1"/>
</dbReference>
<dbReference type="GO" id="GO:0005975">
    <property type="term" value="P:carbohydrate metabolic process"/>
    <property type="evidence" value="ECO:0007669"/>
    <property type="project" value="InterPro"/>
</dbReference>
<proteinExistence type="inferred from homology"/>
<dbReference type="GO" id="GO:0004553">
    <property type="term" value="F:hydrolase activity, hydrolyzing O-glycosyl compounds"/>
    <property type="evidence" value="ECO:0007669"/>
    <property type="project" value="InterPro"/>
</dbReference>
<evidence type="ECO:0000256" key="4">
    <source>
        <dbReference type="ARBA" id="ARBA00023295"/>
    </source>
</evidence>
<reference evidence="9 10" key="1">
    <citation type="journal article" date="2014" name="BMC Genomics">
        <title>Comparative genome sequencing reveals chemotype-specific gene clusters in the toxigenic black mold Stachybotrys.</title>
        <authorList>
            <person name="Semeiks J."/>
            <person name="Borek D."/>
            <person name="Otwinowski Z."/>
            <person name="Grishin N.V."/>
        </authorList>
    </citation>
    <scope>NUCLEOTIDE SEQUENCE [LARGE SCALE GENOMIC DNA]</scope>
    <source>
        <strain evidence="10">CBS 109288 / IBT 7711</strain>
    </source>
</reference>
<evidence type="ECO:0000256" key="1">
    <source>
        <dbReference type="ARBA" id="ARBA00009865"/>
    </source>
</evidence>
<dbReference type="SUPFAM" id="SSF75005">
    <property type="entry name" value="Arabinanase/levansucrase/invertase"/>
    <property type="match status" value="1"/>
</dbReference>
<evidence type="ECO:0000313" key="9">
    <source>
        <dbReference type="EMBL" id="KEY64917.1"/>
    </source>
</evidence>
<dbReference type="Proteomes" id="UP000028045">
    <property type="component" value="Unassembled WGS sequence"/>
</dbReference>
<accession>A0A084AHY8</accession>
<feature type="active site" description="Proton donor" evidence="5">
    <location>
        <position position="201"/>
    </location>
</feature>
<gene>
    <name evidence="9" type="ORF">S7711_03908</name>
</gene>
<keyword evidence="3 7" id="KW-0378">Hydrolase</keyword>
<evidence type="ECO:0000256" key="7">
    <source>
        <dbReference type="RuleBase" id="RU361187"/>
    </source>
</evidence>
<dbReference type="AlphaFoldDB" id="A0A084AHY8"/>
<dbReference type="InterPro" id="IPR023296">
    <property type="entry name" value="Glyco_hydro_beta-prop_sf"/>
</dbReference>
<keyword evidence="2 8" id="KW-0732">Signal</keyword>
<dbReference type="PANTHER" id="PTHR43817">
    <property type="entry name" value="GLYCOSYL HYDROLASE"/>
    <property type="match status" value="1"/>
</dbReference>
<dbReference type="CDD" id="cd18820">
    <property type="entry name" value="GH43_LbAraf43-like"/>
    <property type="match status" value="1"/>
</dbReference>
<evidence type="ECO:0000313" key="10">
    <source>
        <dbReference type="Proteomes" id="UP000028045"/>
    </source>
</evidence>
<sequence length="326" mass="35832">MRLSNLLAAPLGLLGMASSATAFTNPLRNPGGADPQIVWSGGYYYLISTEWTNLQLARAETIEGLKTAEPRVIYSDANPNRCCSVWAPELHYFDGKWYLYYTAGRNEDLDLQRMHVLVGGASPWDDWSYGAQLIEDWGIDGTILRTNEFGNYFVYSCMTGVPHQSTCVRSLGSDYLSVGNDISIISQPDQPWEQSEVPVQEGAAALYFGGRTYLAYSANYCWTPDYCVALLEWDGRTSPASPDAWTKSDGCVLSSANGNFGTGHNSFFTSPDGNQTWITFHATDVAGGACDDRRYAMTQPLTANPDGTPNFGVAEGFQFEWPEPSS</sequence>
<dbReference type="EMBL" id="KL648721">
    <property type="protein sequence ID" value="KEY64917.1"/>
    <property type="molecule type" value="Genomic_DNA"/>
</dbReference>
<dbReference type="InterPro" id="IPR006710">
    <property type="entry name" value="Glyco_hydro_43"/>
</dbReference>
<dbReference type="HOGENOM" id="CLU_009397_2_0_1"/>
<evidence type="ECO:0000256" key="6">
    <source>
        <dbReference type="PIRSR" id="PIRSR606710-2"/>
    </source>
</evidence>
<dbReference type="OrthoDB" id="272289at2759"/>
<dbReference type="Pfam" id="PF04616">
    <property type="entry name" value="Glyco_hydro_43"/>
    <property type="match status" value="1"/>
</dbReference>
<dbReference type="Gene3D" id="2.115.10.20">
    <property type="entry name" value="Glycosyl hydrolase domain, family 43"/>
    <property type="match status" value="1"/>
</dbReference>
<evidence type="ECO:0000256" key="5">
    <source>
        <dbReference type="PIRSR" id="PIRSR606710-1"/>
    </source>
</evidence>